<comment type="caution">
    <text evidence="1">The sequence shown here is derived from an EMBL/GenBank/DDBJ whole genome shotgun (WGS) entry which is preliminary data.</text>
</comment>
<gene>
    <name evidence="1" type="ORF">FJZ00_12855</name>
</gene>
<sequence length="300" mass="33048">VPQLIAMAKAEGLDALGISDHDMTTQWLDPALVAERELVMLHSQEARDDVKKNHMGLHGFSGIDPIVKLPREDGLAEAARRNATVIANHPKNRFVPWKPLTLDSRVHAIEVWNGWFMNPLLNGNDTDPEAISNNEEAIAWWSDLLSSGARVSPIAASDFHRKPQSLASPCTLVYATERSEPAILAGIRAGRTGLAEHPRKHRLELTADAAGDGRFEAIVGDEVPAAARFRIHVKNAKGNALRLMAGDREISRTRVPSADWRHEFTLPPGTAAGARFVYARVDSDFAVRRMHAMTSAIYLR</sequence>
<name>A0A938BPB0_9BACT</name>
<proteinExistence type="predicted"/>
<reference evidence="1 2" key="1">
    <citation type="submission" date="2019-03" db="EMBL/GenBank/DDBJ databases">
        <title>Lake Tanganyika Metagenome-Assembled Genomes (MAGs).</title>
        <authorList>
            <person name="Tran P."/>
        </authorList>
    </citation>
    <scope>NUCLEOTIDE SEQUENCE [LARGE SCALE GENOMIC DNA]</scope>
    <source>
        <strain evidence="1">K_DeepCast_65m_m2_236</strain>
    </source>
</reference>
<dbReference type="NCBIfam" id="NF038032">
    <property type="entry name" value="CehA_McbA_metalo"/>
    <property type="match status" value="1"/>
</dbReference>
<dbReference type="InterPro" id="IPR016195">
    <property type="entry name" value="Pol/histidinol_Pase-like"/>
</dbReference>
<dbReference type="EMBL" id="VGJX01000830">
    <property type="protein sequence ID" value="MBM3276035.1"/>
    <property type="molecule type" value="Genomic_DNA"/>
</dbReference>
<accession>A0A938BPB0</accession>
<feature type="non-terminal residue" evidence="1">
    <location>
        <position position="1"/>
    </location>
</feature>
<dbReference type="SUPFAM" id="SSF89550">
    <property type="entry name" value="PHP domain-like"/>
    <property type="match status" value="1"/>
</dbReference>
<dbReference type="Gene3D" id="3.20.20.140">
    <property type="entry name" value="Metal-dependent hydrolases"/>
    <property type="match status" value="1"/>
</dbReference>
<protein>
    <submittedName>
        <fullName evidence="1">CehA/McbA family metallohydrolase</fullName>
    </submittedName>
</protein>
<dbReference type="Proteomes" id="UP000703893">
    <property type="component" value="Unassembled WGS sequence"/>
</dbReference>
<organism evidence="1 2">
    <name type="scientific">Candidatus Tanganyikabacteria bacterium</name>
    <dbReference type="NCBI Taxonomy" id="2961651"/>
    <lineage>
        <taxon>Bacteria</taxon>
        <taxon>Bacillati</taxon>
        <taxon>Candidatus Sericytochromatia</taxon>
        <taxon>Candidatus Tanganyikabacteria</taxon>
    </lineage>
</organism>
<evidence type="ECO:0000313" key="2">
    <source>
        <dbReference type="Proteomes" id="UP000703893"/>
    </source>
</evidence>
<dbReference type="AlphaFoldDB" id="A0A938BPB0"/>
<evidence type="ECO:0000313" key="1">
    <source>
        <dbReference type="EMBL" id="MBM3276035.1"/>
    </source>
</evidence>